<dbReference type="AlphaFoldDB" id="A0AAN8CCN0"/>
<proteinExistence type="predicted"/>
<dbReference type="EMBL" id="JAULUE010002052">
    <property type="protein sequence ID" value="KAK5899128.1"/>
    <property type="molecule type" value="Genomic_DNA"/>
</dbReference>
<dbReference type="Proteomes" id="UP001335648">
    <property type="component" value="Unassembled WGS sequence"/>
</dbReference>
<evidence type="ECO:0000256" key="1">
    <source>
        <dbReference type="SAM" id="MobiDB-lite"/>
    </source>
</evidence>
<protein>
    <submittedName>
        <fullName evidence="2">Uncharacterized protein</fullName>
    </submittedName>
</protein>
<organism evidence="2 3">
    <name type="scientific">Champsocephalus esox</name>
    <name type="common">pike icefish</name>
    <dbReference type="NCBI Taxonomy" id="159716"/>
    <lineage>
        <taxon>Eukaryota</taxon>
        <taxon>Metazoa</taxon>
        <taxon>Chordata</taxon>
        <taxon>Craniata</taxon>
        <taxon>Vertebrata</taxon>
        <taxon>Euteleostomi</taxon>
        <taxon>Actinopterygii</taxon>
        <taxon>Neopterygii</taxon>
        <taxon>Teleostei</taxon>
        <taxon>Neoteleostei</taxon>
        <taxon>Acanthomorphata</taxon>
        <taxon>Eupercaria</taxon>
        <taxon>Perciformes</taxon>
        <taxon>Notothenioidei</taxon>
        <taxon>Channichthyidae</taxon>
        <taxon>Champsocephalus</taxon>
    </lineage>
</organism>
<feature type="compositionally biased region" description="Pro residues" evidence="1">
    <location>
        <begin position="118"/>
        <end position="139"/>
    </location>
</feature>
<feature type="region of interest" description="Disordered" evidence="1">
    <location>
        <begin position="118"/>
        <end position="171"/>
    </location>
</feature>
<feature type="compositionally biased region" description="Basic and acidic residues" evidence="1">
    <location>
        <begin position="1"/>
        <end position="17"/>
    </location>
</feature>
<gene>
    <name evidence="2" type="ORF">CesoFtcFv8_008639</name>
</gene>
<evidence type="ECO:0000313" key="2">
    <source>
        <dbReference type="EMBL" id="KAK5899128.1"/>
    </source>
</evidence>
<name>A0AAN8CCN0_9TELE</name>
<accession>A0AAN8CCN0</accession>
<feature type="region of interest" description="Disordered" evidence="1">
    <location>
        <begin position="51"/>
        <end position="81"/>
    </location>
</feature>
<feature type="compositionally biased region" description="Basic residues" evidence="1">
    <location>
        <begin position="60"/>
        <end position="77"/>
    </location>
</feature>
<feature type="region of interest" description="Disordered" evidence="1">
    <location>
        <begin position="1"/>
        <end position="36"/>
    </location>
</feature>
<evidence type="ECO:0000313" key="3">
    <source>
        <dbReference type="Proteomes" id="UP001335648"/>
    </source>
</evidence>
<sequence length="171" mass="18333">MTGMKRRGDETRTEAGSRRARLNSGPLLRGLASRGPESGDVLWWKVLDTPPRSRQDSVNRRRMRAKKAGVTRRRGGKRHGEVSATACSVLSAVGQLSALLSSLGFMSDTIYLAVKPPQPSHSPLPPSLLPTIQPPPRQPPSIALVATEASTSVSSDSSDYISEQSAAGFML</sequence>
<keyword evidence="3" id="KW-1185">Reference proteome</keyword>
<feature type="compositionally biased region" description="Low complexity" evidence="1">
    <location>
        <begin position="145"/>
        <end position="165"/>
    </location>
</feature>
<comment type="caution">
    <text evidence="2">The sequence shown here is derived from an EMBL/GenBank/DDBJ whole genome shotgun (WGS) entry which is preliminary data.</text>
</comment>
<reference evidence="2 3" key="1">
    <citation type="journal article" date="2023" name="Mol. Biol. Evol.">
        <title>Genomics of Secondarily Temperate Adaptation in the Only Non-Antarctic Icefish.</title>
        <authorList>
            <person name="Rivera-Colon A.G."/>
            <person name="Rayamajhi N."/>
            <person name="Minhas B.F."/>
            <person name="Madrigal G."/>
            <person name="Bilyk K.T."/>
            <person name="Yoon V."/>
            <person name="Hune M."/>
            <person name="Gregory S."/>
            <person name="Cheng C.H.C."/>
            <person name="Catchen J.M."/>
        </authorList>
    </citation>
    <scope>NUCLEOTIDE SEQUENCE [LARGE SCALE GENOMIC DNA]</scope>
    <source>
        <strain evidence="2">JC2023a</strain>
    </source>
</reference>